<dbReference type="CDD" id="cd00077">
    <property type="entry name" value="HDc"/>
    <property type="match status" value="1"/>
</dbReference>
<dbReference type="SMART" id="SM00471">
    <property type="entry name" value="HDc"/>
    <property type="match status" value="1"/>
</dbReference>
<sequence length="354" mass="40182">MRLKSIERIAVGEVLGKSVYDDKCQLLLARNVALTQNYIDRLKQASIQCIYIEDEISEGIEPENVVSQELKLKSVNVIQNVFKQATGKKSVGFDAMQVDQIKDIIDEMMEIVFSHRDTLYVMAELMGTDMYTYNHSAEVAVLSMLVAKSLGLNHQFIQKIGVGAMLHDIGKMKIPNEVLNKITPLSDEEMKLVKEHARFGYDILKESISISPISRQIILLHHEKLDGNGYPMRLTADEIPVHVRIVTMCDIFNALVSNRAYREKLNVDEALEILRAEAIYQLDREIYYHLLKVVNIYPPGTIVELSNGTIGIVIKENREAQTRPLVQLIVNNKKGDIVNLMDNLTLFITKTIEL</sequence>
<evidence type="ECO:0000313" key="3">
    <source>
        <dbReference type="Proteomes" id="UP000746471"/>
    </source>
</evidence>
<dbReference type="RefSeq" id="WP_213237741.1">
    <property type="nucleotide sequence ID" value="NZ_JAHBCL010000027.1"/>
</dbReference>
<dbReference type="PROSITE" id="PS51832">
    <property type="entry name" value="HD_GYP"/>
    <property type="match status" value="1"/>
</dbReference>
<name>A0ABS5PRU3_9FIRM</name>
<dbReference type="NCBIfam" id="TIGR00277">
    <property type="entry name" value="HDIG"/>
    <property type="match status" value="1"/>
</dbReference>
<reference evidence="2 3" key="1">
    <citation type="submission" date="2021-05" db="EMBL/GenBank/DDBJ databases">
        <title>Fusibacter ferrireducens sp. nov., an anaerobic, sulfur- and Fe-reducing bacterium isolated from the mangrove sediment.</title>
        <authorList>
            <person name="Qiu D."/>
        </authorList>
    </citation>
    <scope>NUCLEOTIDE SEQUENCE [LARGE SCALE GENOMIC DNA]</scope>
    <source>
        <strain evidence="2 3">DSM 12116</strain>
    </source>
</reference>
<keyword evidence="3" id="KW-1185">Reference proteome</keyword>
<comment type="caution">
    <text evidence="2">The sequence shown here is derived from an EMBL/GenBank/DDBJ whole genome shotgun (WGS) entry which is preliminary data.</text>
</comment>
<proteinExistence type="predicted"/>
<dbReference type="InterPro" id="IPR003607">
    <property type="entry name" value="HD/PDEase_dom"/>
</dbReference>
<dbReference type="Proteomes" id="UP000746471">
    <property type="component" value="Unassembled WGS sequence"/>
</dbReference>
<protein>
    <submittedName>
        <fullName evidence="2">HD-GYP domain-containing protein</fullName>
    </submittedName>
</protein>
<dbReference type="PANTHER" id="PTHR43155">
    <property type="entry name" value="CYCLIC DI-GMP PHOSPHODIESTERASE PA4108-RELATED"/>
    <property type="match status" value="1"/>
</dbReference>
<dbReference type="InterPro" id="IPR006675">
    <property type="entry name" value="HDIG_dom"/>
</dbReference>
<organism evidence="2 3">
    <name type="scientific">Fusibacter paucivorans</name>
    <dbReference type="NCBI Taxonomy" id="76009"/>
    <lineage>
        <taxon>Bacteria</taxon>
        <taxon>Bacillati</taxon>
        <taxon>Bacillota</taxon>
        <taxon>Clostridia</taxon>
        <taxon>Eubacteriales</taxon>
        <taxon>Eubacteriales Family XII. Incertae Sedis</taxon>
        <taxon>Fusibacter</taxon>
    </lineage>
</organism>
<evidence type="ECO:0000313" key="2">
    <source>
        <dbReference type="EMBL" id="MBS7527879.1"/>
    </source>
</evidence>
<accession>A0ABS5PRU3</accession>
<dbReference type="Pfam" id="PF13487">
    <property type="entry name" value="HD_5"/>
    <property type="match status" value="1"/>
</dbReference>
<dbReference type="EMBL" id="JAHBCL010000027">
    <property type="protein sequence ID" value="MBS7527879.1"/>
    <property type="molecule type" value="Genomic_DNA"/>
</dbReference>
<dbReference type="Gene3D" id="1.10.3210.10">
    <property type="entry name" value="Hypothetical protein af1432"/>
    <property type="match status" value="1"/>
</dbReference>
<evidence type="ECO:0000259" key="1">
    <source>
        <dbReference type="PROSITE" id="PS51832"/>
    </source>
</evidence>
<dbReference type="SUPFAM" id="SSF109604">
    <property type="entry name" value="HD-domain/PDEase-like"/>
    <property type="match status" value="1"/>
</dbReference>
<dbReference type="InterPro" id="IPR037522">
    <property type="entry name" value="HD_GYP_dom"/>
</dbReference>
<feature type="domain" description="HD-GYP" evidence="1">
    <location>
        <begin position="111"/>
        <end position="306"/>
    </location>
</feature>
<gene>
    <name evidence="2" type="ORF">KHM83_14435</name>
</gene>
<dbReference type="PANTHER" id="PTHR43155:SF2">
    <property type="entry name" value="CYCLIC DI-GMP PHOSPHODIESTERASE PA4108"/>
    <property type="match status" value="1"/>
</dbReference>